<dbReference type="OrthoDB" id="9803966at2"/>
<name>A0A136Q6U9_9FIRM</name>
<dbReference type="EMBL" id="LSZW01000046">
    <property type="protein sequence ID" value="KXK66405.1"/>
    <property type="molecule type" value="Genomic_DNA"/>
</dbReference>
<dbReference type="InterPro" id="IPR024227">
    <property type="entry name" value="DUF3795"/>
</dbReference>
<dbReference type="Pfam" id="PF12675">
    <property type="entry name" value="DUF3795"/>
    <property type="match status" value="1"/>
</dbReference>
<evidence type="ECO:0000313" key="1">
    <source>
        <dbReference type="EMBL" id="KXK66405.1"/>
    </source>
</evidence>
<organism evidence="1 2">
    <name type="scientific">Christensenella minuta</name>
    <dbReference type="NCBI Taxonomy" id="626937"/>
    <lineage>
        <taxon>Bacteria</taxon>
        <taxon>Bacillati</taxon>
        <taxon>Bacillota</taxon>
        <taxon>Clostridia</taxon>
        <taxon>Christensenellales</taxon>
        <taxon>Christensenellaceae</taxon>
        <taxon>Christensenella</taxon>
    </lineage>
</organism>
<reference evidence="1 2" key="1">
    <citation type="submission" date="2016-02" db="EMBL/GenBank/DDBJ databases">
        <authorList>
            <person name="Wen L."/>
            <person name="He K."/>
            <person name="Yang H."/>
        </authorList>
    </citation>
    <scope>NUCLEOTIDE SEQUENCE [LARGE SCALE GENOMIC DNA]</scope>
    <source>
        <strain evidence="1 2">DSM 22607</strain>
    </source>
</reference>
<dbReference type="Proteomes" id="UP000070366">
    <property type="component" value="Unassembled WGS sequence"/>
</dbReference>
<sequence>MIEARCGRLCSNCGYFEKCGGCVNRDKPVWAARCPVKSCCEEKKLKHCGLCSGFPCRKLVKFAKDKDYGDGGLRIGQCRAWKEIGEDAVYEE</sequence>
<proteinExistence type="predicted"/>
<evidence type="ECO:0000313" key="2">
    <source>
        <dbReference type="Proteomes" id="UP000070366"/>
    </source>
</evidence>
<dbReference type="RefSeq" id="WP_066523013.1">
    <property type="nucleotide sequence ID" value="NZ_CABMOF010000012.1"/>
</dbReference>
<gene>
    <name evidence="1" type="ORF">HMPREF3293_00811</name>
</gene>
<accession>A0A136Q6U9</accession>
<keyword evidence="2" id="KW-1185">Reference proteome</keyword>
<evidence type="ECO:0008006" key="3">
    <source>
        <dbReference type="Google" id="ProtNLM"/>
    </source>
</evidence>
<dbReference type="STRING" id="626937.HMPREF3293_00811"/>
<dbReference type="KEGG" id="cmiu:B1H56_14250"/>
<protein>
    <recommendedName>
        <fullName evidence="3">DUF3795 domain-containing protein</fullName>
    </recommendedName>
</protein>
<comment type="caution">
    <text evidence="1">The sequence shown here is derived from an EMBL/GenBank/DDBJ whole genome shotgun (WGS) entry which is preliminary data.</text>
</comment>
<dbReference type="AlphaFoldDB" id="A0A136Q6U9"/>